<dbReference type="InterPro" id="IPR018060">
    <property type="entry name" value="HTH_AraC"/>
</dbReference>
<dbReference type="Gene3D" id="3.40.10.10">
    <property type="entry name" value="DNA Methylphosphotriester Repair Domain"/>
    <property type="match status" value="1"/>
</dbReference>
<protein>
    <submittedName>
        <fullName evidence="9">Bifunctional transcriptional activator/DNA repair enzyme AdaA</fullName>
    </submittedName>
</protein>
<keyword evidence="6" id="KW-0234">DNA repair</keyword>
<dbReference type="Pfam" id="PF01035">
    <property type="entry name" value="DNA_binding_1"/>
    <property type="match status" value="1"/>
</dbReference>
<dbReference type="PANTHER" id="PTHR10815:SF5">
    <property type="entry name" value="METHYLATED-DNA--PROTEIN-CYSTEINE METHYLTRANSFERASE"/>
    <property type="match status" value="1"/>
</dbReference>
<evidence type="ECO:0000256" key="2">
    <source>
        <dbReference type="ARBA" id="ARBA00022603"/>
    </source>
</evidence>
<evidence type="ECO:0000256" key="4">
    <source>
        <dbReference type="ARBA" id="ARBA00022763"/>
    </source>
</evidence>
<dbReference type="Pfam" id="PF02805">
    <property type="entry name" value="Ada_Zn_binding"/>
    <property type="match status" value="1"/>
</dbReference>
<dbReference type="InterPro" id="IPR036217">
    <property type="entry name" value="MethylDNA_cys_MeTrfase_DNAb"/>
</dbReference>
<dbReference type="NCBIfam" id="TIGR00589">
    <property type="entry name" value="ogt"/>
    <property type="match status" value="1"/>
</dbReference>
<dbReference type="InterPro" id="IPR001497">
    <property type="entry name" value="MethylDNA_cys_MeTrfase_AS"/>
</dbReference>
<dbReference type="InterPro" id="IPR036631">
    <property type="entry name" value="MGMT_N_sf"/>
</dbReference>
<evidence type="ECO:0000259" key="8">
    <source>
        <dbReference type="PROSITE" id="PS01124"/>
    </source>
</evidence>
<dbReference type="InterPro" id="IPR016221">
    <property type="entry name" value="Bifunct_regulatory_prot_Ada"/>
</dbReference>
<keyword evidence="4" id="KW-0227">DNA damage</keyword>
<dbReference type="InterPro" id="IPR004026">
    <property type="entry name" value="Ada_DNA_repair_Zn-bd"/>
</dbReference>
<dbReference type="Gene3D" id="1.10.10.10">
    <property type="entry name" value="Winged helix-like DNA-binding domain superfamily/Winged helix DNA-binding domain"/>
    <property type="match status" value="1"/>
</dbReference>
<dbReference type="InterPro" id="IPR014048">
    <property type="entry name" value="MethylDNA_cys_MeTrfase_DNA-bd"/>
</dbReference>
<feature type="domain" description="HTH araC/xylS-type" evidence="8">
    <location>
        <begin position="105"/>
        <end position="181"/>
    </location>
</feature>
<dbReference type="SMART" id="SM00342">
    <property type="entry name" value="HTH_ARAC"/>
    <property type="match status" value="1"/>
</dbReference>
<gene>
    <name evidence="9" type="ORF">ACFQFQ_02165</name>
</gene>
<dbReference type="PIRSF" id="PIRSF000409">
    <property type="entry name" value="Ada"/>
    <property type="match status" value="1"/>
</dbReference>
<dbReference type="PANTHER" id="PTHR10815">
    <property type="entry name" value="METHYLATED-DNA--PROTEIN-CYSTEINE METHYLTRANSFERASE"/>
    <property type="match status" value="1"/>
</dbReference>
<comment type="catalytic activity">
    <reaction evidence="1">
        <text>a 4-O-methyl-thymidine in DNA + L-cysteinyl-[protein] = a thymidine in DNA + S-methyl-L-cysteinyl-[protein]</text>
        <dbReference type="Rhea" id="RHEA:53428"/>
        <dbReference type="Rhea" id="RHEA-COMP:10131"/>
        <dbReference type="Rhea" id="RHEA-COMP:10132"/>
        <dbReference type="Rhea" id="RHEA-COMP:13555"/>
        <dbReference type="Rhea" id="RHEA-COMP:13556"/>
        <dbReference type="ChEBI" id="CHEBI:29950"/>
        <dbReference type="ChEBI" id="CHEBI:82612"/>
        <dbReference type="ChEBI" id="CHEBI:137386"/>
        <dbReference type="ChEBI" id="CHEBI:137387"/>
        <dbReference type="EC" id="2.1.1.63"/>
    </reaction>
</comment>
<dbReference type="InterPro" id="IPR035451">
    <property type="entry name" value="Ada-like_dom_sf"/>
</dbReference>
<comment type="caution">
    <text evidence="9">The sequence shown here is derived from an EMBL/GenBank/DDBJ whole genome shotgun (WGS) entry which is preliminary data.</text>
</comment>
<evidence type="ECO:0000313" key="10">
    <source>
        <dbReference type="Proteomes" id="UP001596353"/>
    </source>
</evidence>
<sequence length="357" mass="38931">MLFDLPDHSTLYQALLARNAAYDGQAYVGVSTTGVFCRLTCPARKPKPENCTFYPSVGACLEAGFRACKRCHPLQPMASADPSITALLAALDERPTYRWSEHDIERMGFDLSTVRRSFKRQFGMTFLEMARQQRLRDGFETIAGGGQVIDAQLDAGFDSPSAFRASFSRLLGRAPGRLDSTPLLFADWIETPLGNMISVCSTSRLHLLEFLDRKALKTELGKLDAFAKGKIGIGKTGPGAQIKSELEAFFDGTSARFSTPLAFGGSAFARTVWAELVQIPPGVTRSYSEIAKRIGRPSATRAVARANGANQIALAVPCHRVLGADGSLTGYGGGLWRKQKLLEIERHFKTTSKDIAE</sequence>
<evidence type="ECO:0000256" key="6">
    <source>
        <dbReference type="ARBA" id="ARBA00023204"/>
    </source>
</evidence>
<dbReference type="SUPFAM" id="SSF46767">
    <property type="entry name" value="Methylated DNA-protein cysteine methyltransferase, C-terminal domain"/>
    <property type="match status" value="1"/>
</dbReference>
<dbReference type="InterPro" id="IPR036388">
    <property type="entry name" value="WH-like_DNA-bd_sf"/>
</dbReference>
<keyword evidence="10" id="KW-1185">Reference proteome</keyword>
<name>A0ABW2AZM1_9RHOB</name>
<dbReference type="PROSITE" id="PS01124">
    <property type="entry name" value="HTH_ARAC_FAMILY_2"/>
    <property type="match status" value="1"/>
</dbReference>
<reference evidence="10" key="1">
    <citation type="journal article" date="2019" name="Int. J. Syst. Evol. Microbiol.">
        <title>The Global Catalogue of Microorganisms (GCM) 10K type strain sequencing project: providing services to taxonomists for standard genome sequencing and annotation.</title>
        <authorList>
            <consortium name="The Broad Institute Genomics Platform"/>
            <consortium name="The Broad Institute Genome Sequencing Center for Infectious Disease"/>
            <person name="Wu L."/>
            <person name="Ma J."/>
        </authorList>
    </citation>
    <scope>NUCLEOTIDE SEQUENCE [LARGE SCALE GENOMIC DNA]</scope>
    <source>
        <strain evidence="10">CCUG 66188</strain>
    </source>
</reference>
<dbReference type="CDD" id="cd06445">
    <property type="entry name" value="ATase"/>
    <property type="match status" value="1"/>
</dbReference>
<dbReference type="SUPFAM" id="SSF53155">
    <property type="entry name" value="Methylated DNA-protein cysteine methyltransferase domain"/>
    <property type="match status" value="1"/>
</dbReference>
<evidence type="ECO:0000256" key="3">
    <source>
        <dbReference type="ARBA" id="ARBA00022679"/>
    </source>
</evidence>
<comment type="catalytic activity">
    <reaction evidence="7">
        <text>a 6-O-methyl-2'-deoxyguanosine in DNA + L-cysteinyl-[protein] = S-methyl-L-cysteinyl-[protein] + a 2'-deoxyguanosine in DNA</text>
        <dbReference type="Rhea" id="RHEA:24000"/>
        <dbReference type="Rhea" id="RHEA-COMP:10131"/>
        <dbReference type="Rhea" id="RHEA-COMP:10132"/>
        <dbReference type="Rhea" id="RHEA-COMP:11367"/>
        <dbReference type="Rhea" id="RHEA-COMP:11368"/>
        <dbReference type="ChEBI" id="CHEBI:29950"/>
        <dbReference type="ChEBI" id="CHEBI:82612"/>
        <dbReference type="ChEBI" id="CHEBI:85445"/>
        <dbReference type="ChEBI" id="CHEBI:85448"/>
        <dbReference type="EC" id="2.1.1.63"/>
    </reaction>
</comment>
<dbReference type="PROSITE" id="PS00374">
    <property type="entry name" value="MGMT"/>
    <property type="match status" value="1"/>
</dbReference>
<organism evidence="9 10">
    <name type="scientific">Sulfitobacter porphyrae</name>
    <dbReference type="NCBI Taxonomy" id="1246864"/>
    <lineage>
        <taxon>Bacteria</taxon>
        <taxon>Pseudomonadati</taxon>
        <taxon>Pseudomonadota</taxon>
        <taxon>Alphaproteobacteria</taxon>
        <taxon>Rhodobacterales</taxon>
        <taxon>Roseobacteraceae</taxon>
        <taxon>Sulfitobacter</taxon>
    </lineage>
</organism>
<evidence type="ECO:0000313" key="9">
    <source>
        <dbReference type="EMBL" id="MFC6758578.1"/>
    </source>
</evidence>
<dbReference type="Pfam" id="PF12833">
    <property type="entry name" value="HTH_18"/>
    <property type="match status" value="1"/>
</dbReference>
<dbReference type="Gene3D" id="1.10.10.60">
    <property type="entry name" value="Homeodomain-like"/>
    <property type="match status" value="1"/>
</dbReference>
<dbReference type="EMBL" id="JBHSWG010000001">
    <property type="protein sequence ID" value="MFC6758578.1"/>
    <property type="molecule type" value="Genomic_DNA"/>
</dbReference>
<evidence type="ECO:0000256" key="1">
    <source>
        <dbReference type="ARBA" id="ARBA00001286"/>
    </source>
</evidence>
<keyword evidence="5" id="KW-0010">Activator</keyword>
<keyword evidence="3" id="KW-0808">Transferase</keyword>
<evidence type="ECO:0000256" key="7">
    <source>
        <dbReference type="ARBA" id="ARBA00049348"/>
    </source>
</evidence>
<evidence type="ECO:0000256" key="5">
    <source>
        <dbReference type="ARBA" id="ARBA00023159"/>
    </source>
</evidence>
<accession>A0ABW2AZM1</accession>
<dbReference type="Gene3D" id="3.30.160.70">
    <property type="entry name" value="Methylated DNA-protein cysteine methyltransferase domain"/>
    <property type="match status" value="1"/>
</dbReference>
<proteinExistence type="predicted"/>
<dbReference type="SUPFAM" id="SSF57884">
    <property type="entry name" value="Ada DNA repair protein, N-terminal domain (N-Ada 10)"/>
    <property type="match status" value="1"/>
</dbReference>
<dbReference type="Proteomes" id="UP001596353">
    <property type="component" value="Unassembled WGS sequence"/>
</dbReference>
<keyword evidence="2" id="KW-0489">Methyltransferase</keyword>